<dbReference type="Pfam" id="PF01040">
    <property type="entry name" value="UbiA"/>
    <property type="match status" value="1"/>
</dbReference>
<dbReference type="UniPathway" id="UPA00079"/>
<feature type="transmembrane region" description="Helical" evidence="8">
    <location>
        <begin position="44"/>
        <end position="64"/>
    </location>
</feature>
<dbReference type="Gene3D" id="1.10.357.140">
    <property type="entry name" value="UbiA prenyltransferase"/>
    <property type="match status" value="1"/>
</dbReference>
<feature type="transmembrane region" description="Helical" evidence="8">
    <location>
        <begin position="220"/>
        <end position="240"/>
    </location>
</feature>
<comment type="subcellular location">
    <subcellularLocation>
        <location evidence="1">Membrane</location>
        <topology evidence="1">Multi-pass membrane protein</topology>
    </subcellularLocation>
</comment>
<evidence type="ECO:0000256" key="6">
    <source>
        <dbReference type="ARBA" id="ARBA00022989"/>
    </source>
</evidence>
<dbReference type="PANTHER" id="PTHR13929">
    <property type="entry name" value="1,4-DIHYDROXY-2-NAPHTHOATE OCTAPRENYLTRANSFERASE"/>
    <property type="match status" value="1"/>
</dbReference>
<feature type="transmembrane region" description="Helical" evidence="8">
    <location>
        <begin position="95"/>
        <end position="116"/>
    </location>
</feature>
<dbReference type="GO" id="GO:0046428">
    <property type="term" value="F:1,4-dihydroxy-2-naphthoate polyprenyltransferase activity"/>
    <property type="evidence" value="ECO:0007669"/>
    <property type="project" value="UniProtKB-EC"/>
</dbReference>
<evidence type="ECO:0000313" key="9">
    <source>
        <dbReference type="EMBL" id="MPL93906.1"/>
    </source>
</evidence>
<dbReference type="EC" id="2.5.1.74" evidence="9"/>
<evidence type="ECO:0000256" key="8">
    <source>
        <dbReference type="SAM" id="Phobius"/>
    </source>
</evidence>
<dbReference type="InterPro" id="IPR044878">
    <property type="entry name" value="UbiA_sf"/>
</dbReference>
<keyword evidence="5 8" id="KW-0812">Transmembrane</keyword>
<dbReference type="EMBL" id="VSSQ01000408">
    <property type="protein sequence ID" value="MPL93906.1"/>
    <property type="molecule type" value="Genomic_DNA"/>
</dbReference>
<name>A0A644VRC7_9ZZZZ</name>
<dbReference type="GO" id="GO:0042371">
    <property type="term" value="P:vitamin K biosynthetic process"/>
    <property type="evidence" value="ECO:0007669"/>
    <property type="project" value="TreeGrafter"/>
</dbReference>
<dbReference type="GO" id="GO:0009234">
    <property type="term" value="P:menaquinone biosynthetic process"/>
    <property type="evidence" value="ECO:0007669"/>
    <property type="project" value="UniProtKB-UniPathway"/>
</dbReference>
<feature type="transmembrane region" description="Helical" evidence="8">
    <location>
        <begin position="122"/>
        <end position="139"/>
    </location>
</feature>
<evidence type="ECO:0000256" key="4">
    <source>
        <dbReference type="ARBA" id="ARBA00022679"/>
    </source>
</evidence>
<keyword evidence="3" id="KW-0474">Menaquinone biosynthesis</keyword>
<evidence type="ECO:0000256" key="7">
    <source>
        <dbReference type="ARBA" id="ARBA00023136"/>
    </source>
</evidence>
<dbReference type="PANTHER" id="PTHR13929:SF0">
    <property type="entry name" value="UBIA PRENYLTRANSFERASE DOMAIN-CONTAINING PROTEIN 1"/>
    <property type="match status" value="1"/>
</dbReference>
<organism evidence="9">
    <name type="scientific">bioreactor metagenome</name>
    <dbReference type="NCBI Taxonomy" id="1076179"/>
    <lineage>
        <taxon>unclassified sequences</taxon>
        <taxon>metagenomes</taxon>
        <taxon>ecological metagenomes</taxon>
    </lineage>
</organism>
<proteinExistence type="predicted"/>
<feature type="transmembrane region" description="Helical" evidence="8">
    <location>
        <begin position="169"/>
        <end position="188"/>
    </location>
</feature>
<dbReference type="InterPro" id="IPR026046">
    <property type="entry name" value="UBIAD1"/>
</dbReference>
<evidence type="ECO:0000256" key="3">
    <source>
        <dbReference type="ARBA" id="ARBA00022428"/>
    </source>
</evidence>
<evidence type="ECO:0000256" key="1">
    <source>
        <dbReference type="ARBA" id="ARBA00004141"/>
    </source>
</evidence>
<evidence type="ECO:0000256" key="2">
    <source>
        <dbReference type="ARBA" id="ARBA00004863"/>
    </source>
</evidence>
<reference evidence="9" key="1">
    <citation type="submission" date="2019-08" db="EMBL/GenBank/DDBJ databases">
        <authorList>
            <person name="Kucharzyk K."/>
            <person name="Murdoch R.W."/>
            <person name="Higgins S."/>
            <person name="Loffler F."/>
        </authorList>
    </citation>
    <scope>NUCLEOTIDE SEQUENCE</scope>
</reference>
<keyword evidence="6 8" id="KW-1133">Transmembrane helix</keyword>
<keyword evidence="4 9" id="KW-0808">Transferase</keyword>
<gene>
    <name evidence="9" type="primary">menA_10</name>
    <name evidence="9" type="ORF">SDC9_40054</name>
</gene>
<protein>
    <submittedName>
        <fullName evidence="9">1,4-dihydroxy-2-naphthoate octaprenyltransferase</fullName>
        <ecNumber evidence="9">2.5.1.74</ecNumber>
    </submittedName>
</protein>
<dbReference type="AlphaFoldDB" id="A0A644VRC7"/>
<dbReference type="InterPro" id="IPR000537">
    <property type="entry name" value="UbiA_prenyltransferase"/>
</dbReference>
<dbReference type="GO" id="GO:0016020">
    <property type="term" value="C:membrane"/>
    <property type="evidence" value="ECO:0007669"/>
    <property type="project" value="UniProtKB-SubCell"/>
</dbReference>
<feature type="transmembrane region" description="Helical" evidence="8">
    <location>
        <begin position="278"/>
        <end position="297"/>
    </location>
</feature>
<accession>A0A644VRC7</accession>
<feature type="transmembrane region" description="Helical" evidence="8">
    <location>
        <begin position="12"/>
        <end position="32"/>
    </location>
</feature>
<feature type="transmembrane region" description="Helical" evidence="8">
    <location>
        <begin position="146"/>
        <end position="163"/>
    </location>
</feature>
<dbReference type="CDD" id="cd13962">
    <property type="entry name" value="PT_UbiA_UBIAD1"/>
    <property type="match status" value="1"/>
</dbReference>
<dbReference type="PIRSF" id="PIRSF005355">
    <property type="entry name" value="UBIAD1"/>
    <property type="match status" value="1"/>
</dbReference>
<comment type="pathway">
    <text evidence="2">Quinol/quinone metabolism; menaquinone biosynthesis.</text>
</comment>
<keyword evidence="7 8" id="KW-0472">Membrane</keyword>
<sequence length="300" mass="33566">MKQPIKNWVIATRPWSFPASTMPVILTISYLFFKQEHVFHEINWWFGIIALIGVVFVHAAGNLISDYFDYKNNIDRKESFGSSRMLVEGVFKPKTILSFGFVLLTIGILIGLILTLFTGTDLLWIGLIGVLGTYFYYVFKSIALGDLLIFIIYGPLIGMGTAFVMTGELYWEVILLNVPVAMLVVNILHANNTRDIKHDAMANIKTQAMVLGIKGSKIQYVILALGSYVVLILMNAIGMVHPLTLLTLLTVPVALKNIRVMMQADIEKPEVIKDLDAMSAQLVMMFSLLFSVLNFIAKVL</sequence>
<evidence type="ECO:0000256" key="5">
    <source>
        <dbReference type="ARBA" id="ARBA00022692"/>
    </source>
</evidence>
<comment type="caution">
    <text evidence="9">The sequence shown here is derived from an EMBL/GenBank/DDBJ whole genome shotgun (WGS) entry which is preliminary data.</text>
</comment>